<dbReference type="Proteomes" id="UP000736583">
    <property type="component" value="Unassembled WGS sequence"/>
</dbReference>
<evidence type="ECO:0000313" key="2">
    <source>
        <dbReference type="Proteomes" id="UP000736583"/>
    </source>
</evidence>
<evidence type="ECO:0000313" key="1">
    <source>
        <dbReference type="EMBL" id="MBU5592447.1"/>
    </source>
</evidence>
<accession>A0ABS6F4H0</accession>
<comment type="caution">
    <text evidence="1">The sequence shown here is derived from an EMBL/GenBank/DDBJ whole genome shotgun (WGS) entry which is preliminary data.</text>
</comment>
<dbReference type="RefSeq" id="WP_216457231.1">
    <property type="nucleotide sequence ID" value="NZ_JAHLQL010000004.1"/>
</dbReference>
<gene>
    <name evidence="1" type="ORF">KQI89_11835</name>
</gene>
<organism evidence="1 2">
    <name type="scientific">Clostridium simiarum</name>
    <dbReference type="NCBI Taxonomy" id="2841506"/>
    <lineage>
        <taxon>Bacteria</taxon>
        <taxon>Bacillati</taxon>
        <taxon>Bacillota</taxon>
        <taxon>Clostridia</taxon>
        <taxon>Eubacteriales</taxon>
        <taxon>Clostridiaceae</taxon>
        <taxon>Clostridium</taxon>
    </lineage>
</organism>
<name>A0ABS6F4H0_9CLOT</name>
<dbReference type="EMBL" id="JAHLQL010000004">
    <property type="protein sequence ID" value="MBU5592447.1"/>
    <property type="molecule type" value="Genomic_DNA"/>
</dbReference>
<keyword evidence="2" id="KW-1185">Reference proteome</keyword>
<sequence length="46" mass="5376">MKLFIISTSILLFSFIFILIMALCKAASKTRYFEEITMVKNIDLKE</sequence>
<reference evidence="1 2" key="1">
    <citation type="submission" date="2021-06" db="EMBL/GenBank/DDBJ databases">
        <authorList>
            <person name="Sun Q."/>
            <person name="Li D."/>
        </authorList>
    </citation>
    <scope>NUCLEOTIDE SEQUENCE [LARGE SCALE GENOMIC DNA]</scope>
    <source>
        <strain evidence="1 2">MSJ-4</strain>
    </source>
</reference>
<proteinExistence type="predicted"/>
<protein>
    <submittedName>
        <fullName evidence="1">Uncharacterized protein</fullName>
    </submittedName>
</protein>